<feature type="compositionally biased region" description="Polar residues" evidence="1">
    <location>
        <begin position="1"/>
        <end position="21"/>
    </location>
</feature>
<gene>
    <name evidence="2" type="ORF">EDB81DRAFT_77383</name>
</gene>
<feature type="region of interest" description="Disordered" evidence="1">
    <location>
        <begin position="69"/>
        <end position="109"/>
    </location>
</feature>
<proteinExistence type="predicted"/>
<evidence type="ECO:0000256" key="1">
    <source>
        <dbReference type="SAM" id="MobiDB-lite"/>
    </source>
</evidence>
<feature type="compositionally biased region" description="Low complexity" evidence="1">
    <location>
        <begin position="82"/>
        <end position="96"/>
    </location>
</feature>
<evidence type="ECO:0000313" key="3">
    <source>
        <dbReference type="Proteomes" id="UP000738349"/>
    </source>
</evidence>
<feature type="compositionally biased region" description="Polar residues" evidence="1">
    <location>
        <begin position="394"/>
        <end position="406"/>
    </location>
</feature>
<feature type="compositionally biased region" description="Basic and acidic residues" evidence="1">
    <location>
        <begin position="408"/>
        <end position="417"/>
    </location>
</feature>
<comment type="caution">
    <text evidence="2">The sequence shown here is derived from an EMBL/GenBank/DDBJ whole genome shotgun (WGS) entry which is preliminary data.</text>
</comment>
<dbReference type="OrthoDB" id="409136at2759"/>
<evidence type="ECO:0000313" key="2">
    <source>
        <dbReference type="EMBL" id="KAH7136249.1"/>
    </source>
</evidence>
<reference evidence="2" key="1">
    <citation type="journal article" date="2021" name="Nat. Commun.">
        <title>Genetic determinants of endophytism in the Arabidopsis root mycobiome.</title>
        <authorList>
            <person name="Mesny F."/>
            <person name="Miyauchi S."/>
            <person name="Thiergart T."/>
            <person name="Pickel B."/>
            <person name="Atanasova L."/>
            <person name="Karlsson M."/>
            <person name="Huettel B."/>
            <person name="Barry K.W."/>
            <person name="Haridas S."/>
            <person name="Chen C."/>
            <person name="Bauer D."/>
            <person name="Andreopoulos W."/>
            <person name="Pangilinan J."/>
            <person name="LaButti K."/>
            <person name="Riley R."/>
            <person name="Lipzen A."/>
            <person name="Clum A."/>
            <person name="Drula E."/>
            <person name="Henrissat B."/>
            <person name="Kohler A."/>
            <person name="Grigoriev I.V."/>
            <person name="Martin F.M."/>
            <person name="Hacquard S."/>
        </authorList>
    </citation>
    <scope>NUCLEOTIDE SEQUENCE</scope>
    <source>
        <strain evidence="2">MPI-CAGE-AT-0147</strain>
    </source>
</reference>
<feature type="region of interest" description="Disordered" evidence="1">
    <location>
        <begin position="258"/>
        <end position="352"/>
    </location>
</feature>
<feature type="compositionally biased region" description="Acidic residues" evidence="1">
    <location>
        <begin position="430"/>
        <end position="446"/>
    </location>
</feature>
<dbReference type="Proteomes" id="UP000738349">
    <property type="component" value="Unassembled WGS sequence"/>
</dbReference>
<feature type="compositionally biased region" description="Low complexity" evidence="1">
    <location>
        <begin position="337"/>
        <end position="347"/>
    </location>
</feature>
<sequence>MDAASVSSLTDPASRGATSRQDANDGIQGWLDEFHMRRSRVMLYGVPSLNQMPQAHYYACHVMSDSGHGPMDIPEHHRRSCSRSSSSSSGSTSRSSLFEETEVQITPSRSSSIDHMVGFQRQTTPNLGTSRLPCEFVRYHDCGATFDIDDEEGWIAHIAHHLCNKFPPHCICWFCNREFVAQSDSLADCWVSYHARMLHIAQHFRIQHLVASQIRPDFFFLDHLHHHMLIRVDMYNHEIINASELIAHSDLTSSTSSGGFDLESLSEDGGTLQIPRENHSNRGALGSLEPEDAGGSRLGSKSHPEDDLSLDGPDLVVETGSRNHTSSRSNEKHVKGSLTTSNTASSKTTKEMTPEEIAFARRNAVIDHVMTWFKVALTRKLSEWACGRGDRSPENATIPETESNPSGDRLHLADTRGQRGSKRRKHVADGEENDGMSDDNNEEETK</sequence>
<dbReference type="AlphaFoldDB" id="A0A9P9IZN8"/>
<keyword evidence="3" id="KW-1185">Reference proteome</keyword>
<organism evidence="2 3">
    <name type="scientific">Dactylonectria macrodidyma</name>
    <dbReference type="NCBI Taxonomy" id="307937"/>
    <lineage>
        <taxon>Eukaryota</taxon>
        <taxon>Fungi</taxon>
        <taxon>Dikarya</taxon>
        <taxon>Ascomycota</taxon>
        <taxon>Pezizomycotina</taxon>
        <taxon>Sordariomycetes</taxon>
        <taxon>Hypocreomycetidae</taxon>
        <taxon>Hypocreales</taxon>
        <taxon>Nectriaceae</taxon>
        <taxon>Dactylonectria</taxon>
    </lineage>
</organism>
<accession>A0A9P9IZN8</accession>
<feature type="region of interest" description="Disordered" evidence="1">
    <location>
        <begin position="386"/>
        <end position="446"/>
    </location>
</feature>
<feature type="region of interest" description="Disordered" evidence="1">
    <location>
        <begin position="1"/>
        <end position="24"/>
    </location>
</feature>
<name>A0A9P9IZN8_9HYPO</name>
<dbReference type="EMBL" id="JAGMUV010000013">
    <property type="protein sequence ID" value="KAH7136249.1"/>
    <property type="molecule type" value="Genomic_DNA"/>
</dbReference>
<protein>
    <submittedName>
        <fullName evidence="2">Uncharacterized protein</fullName>
    </submittedName>
</protein>